<evidence type="ECO:0000259" key="4">
    <source>
        <dbReference type="PROSITE" id="PS50110"/>
    </source>
</evidence>
<feature type="modified residue" description="4-aspartylphosphate" evidence="3">
    <location>
        <position position="175"/>
    </location>
</feature>
<dbReference type="NCBIfam" id="TIGR00254">
    <property type="entry name" value="GGDEF"/>
    <property type="match status" value="1"/>
</dbReference>
<dbReference type="PANTHER" id="PTHR45138">
    <property type="entry name" value="REGULATORY COMPONENTS OF SENSORY TRANSDUCTION SYSTEM"/>
    <property type="match status" value="1"/>
</dbReference>
<dbReference type="SMART" id="SM00448">
    <property type="entry name" value="REC"/>
    <property type="match status" value="2"/>
</dbReference>
<dbReference type="InterPro" id="IPR000160">
    <property type="entry name" value="GGDEF_dom"/>
</dbReference>
<dbReference type="Gene3D" id="3.30.70.270">
    <property type="match status" value="1"/>
</dbReference>
<name>A0A7Z1MK13_9VIBR</name>
<evidence type="ECO:0000256" key="1">
    <source>
        <dbReference type="ARBA" id="ARBA00012528"/>
    </source>
</evidence>
<dbReference type="PANTHER" id="PTHR45138:SF9">
    <property type="entry name" value="DIGUANYLATE CYCLASE DGCM-RELATED"/>
    <property type="match status" value="1"/>
</dbReference>
<evidence type="ECO:0000259" key="5">
    <source>
        <dbReference type="PROSITE" id="PS50887"/>
    </source>
</evidence>
<dbReference type="InterPro" id="IPR011006">
    <property type="entry name" value="CheY-like_superfamily"/>
</dbReference>
<dbReference type="Pfam" id="PF00990">
    <property type="entry name" value="GGDEF"/>
    <property type="match status" value="1"/>
</dbReference>
<dbReference type="InterPro" id="IPR043128">
    <property type="entry name" value="Rev_trsase/Diguanyl_cyclase"/>
</dbReference>
<organism evidence="6">
    <name type="scientific">Vibrio cyclitrophicus</name>
    <dbReference type="NCBI Taxonomy" id="47951"/>
    <lineage>
        <taxon>Bacteria</taxon>
        <taxon>Pseudomonadati</taxon>
        <taxon>Pseudomonadota</taxon>
        <taxon>Gammaproteobacteria</taxon>
        <taxon>Vibrionales</taxon>
        <taxon>Vibrionaceae</taxon>
        <taxon>Vibrio</taxon>
    </lineage>
</organism>
<dbReference type="AlphaFoldDB" id="A0A7Z1MK13"/>
<feature type="domain" description="Response regulatory" evidence="4">
    <location>
        <begin position="4"/>
        <end position="117"/>
    </location>
</feature>
<gene>
    <name evidence="6" type="ORF">BCS90_14855</name>
</gene>
<dbReference type="EC" id="2.7.7.65" evidence="1"/>
<evidence type="ECO:0000256" key="3">
    <source>
        <dbReference type="PROSITE-ProRule" id="PRU00169"/>
    </source>
</evidence>
<dbReference type="GO" id="GO:0000160">
    <property type="term" value="P:phosphorelay signal transduction system"/>
    <property type="evidence" value="ECO:0007669"/>
    <property type="project" value="InterPro"/>
</dbReference>
<dbReference type="InterPro" id="IPR001789">
    <property type="entry name" value="Sig_transdc_resp-reg_receiver"/>
</dbReference>
<dbReference type="SUPFAM" id="SSF52172">
    <property type="entry name" value="CheY-like"/>
    <property type="match status" value="2"/>
</dbReference>
<dbReference type="PROSITE" id="PS50887">
    <property type="entry name" value="GGDEF"/>
    <property type="match status" value="1"/>
</dbReference>
<comment type="caution">
    <text evidence="6">The sequence shown here is derived from an EMBL/GenBank/DDBJ whole genome shotgun (WGS) entry which is preliminary data.</text>
</comment>
<comment type="catalytic activity">
    <reaction evidence="2">
        <text>2 GTP = 3',3'-c-di-GMP + 2 diphosphate</text>
        <dbReference type="Rhea" id="RHEA:24898"/>
        <dbReference type="ChEBI" id="CHEBI:33019"/>
        <dbReference type="ChEBI" id="CHEBI:37565"/>
        <dbReference type="ChEBI" id="CHEBI:58805"/>
        <dbReference type="EC" id="2.7.7.65"/>
    </reaction>
</comment>
<reference evidence="6" key="1">
    <citation type="submission" date="2016-07" db="EMBL/GenBank/DDBJ databases">
        <authorList>
            <person name="Kauffman K."/>
            <person name="Arevalo P."/>
            <person name="Polz M.F."/>
        </authorList>
    </citation>
    <scope>NUCLEOTIDE SEQUENCE</scope>
    <source>
        <strain evidence="6">10N.222.46.E12</strain>
    </source>
</reference>
<dbReference type="GO" id="GO:1902201">
    <property type="term" value="P:negative regulation of bacterial-type flagellum-dependent cell motility"/>
    <property type="evidence" value="ECO:0007669"/>
    <property type="project" value="TreeGrafter"/>
</dbReference>
<dbReference type="GO" id="GO:0052621">
    <property type="term" value="F:diguanylate cyclase activity"/>
    <property type="evidence" value="ECO:0007669"/>
    <property type="project" value="UniProtKB-EC"/>
</dbReference>
<feature type="domain" description="GGDEF" evidence="5">
    <location>
        <begin position="278"/>
        <end position="406"/>
    </location>
</feature>
<dbReference type="InterPro" id="IPR050469">
    <property type="entry name" value="Diguanylate_Cyclase"/>
</dbReference>
<dbReference type="InterPro" id="IPR029787">
    <property type="entry name" value="Nucleotide_cyclase"/>
</dbReference>
<dbReference type="SUPFAM" id="SSF55073">
    <property type="entry name" value="Nucleotide cyclase"/>
    <property type="match status" value="1"/>
</dbReference>
<reference evidence="6" key="2">
    <citation type="journal article" date="2018" name="Nature">
        <title>A major lineage of non-tailed dsDNA viruses as unrecognized killers of marine bacteria.</title>
        <authorList>
            <person name="Kauffman K.M."/>
            <person name="Hussain F.A."/>
            <person name="Yang J."/>
            <person name="Arevalo P."/>
            <person name="Brown J.M."/>
            <person name="Chang W.K."/>
            <person name="VanInsberghe D."/>
            <person name="Elsherbini J."/>
            <person name="Sharma R.S."/>
            <person name="Cutler M.B."/>
            <person name="Kelly L."/>
            <person name="Polz M.F."/>
        </authorList>
    </citation>
    <scope>NUCLEOTIDE SEQUENCE</scope>
    <source>
        <strain evidence="6">10N.222.46.E12</strain>
    </source>
</reference>
<dbReference type="CDD" id="cd01949">
    <property type="entry name" value="GGDEF"/>
    <property type="match status" value="1"/>
</dbReference>
<dbReference type="SMART" id="SM00267">
    <property type="entry name" value="GGDEF"/>
    <property type="match status" value="1"/>
</dbReference>
<dbReference type="EMBL" id="MDBS01000021">
    <property type="protein sequence ID" value="PMP30347.1"/>
    <property type="molecule type" value="Genomic_DNA"/>
</dbReference>
<proteinExistence type="predicted"/>
<evidence type="ECO:0000256" key="2">
    <source>
        <dbReference type="ARBA" id="ARBA00034247"/>
    </source>
</evidence>
<accession>A0A7Z1MK13</accession>
<dbReference type="RefSeq" id="WP_010439062.1">
    <property type="nucleotide sequence ID" value="NZ_AP025480.1"/>
</dbReference>
<feature type="domain" description="Response regulatory" evidence="4">
    <location>
        <begin position="125"/>
        <end position="242"/>
    </location>
</feature>
<dbReference type="Pfam" id="PF00072">
    <property type="entry name" value="Response_reg"/>
    <property type="match status" value="2"/>
</dbReference>
<sequence length="416" mass="47477">MSEKILVVEDSRAFRNYLYQQLKNDGYDVKLAESVAQAKAILEQETDFLCAVLDYCLPDGQDGEIIDLVLGYQQKIIVLTGMFNNTLREQVLAKGVLDYILKDSMSSVSYLLPLVKRISNNRHHKALVVDDSTVVRRYIVQLLEHQYIQTVQAEDGEQALKLLRNDPDITFVVTDHDMPNKDGISMTRDIRVHHDRNQLAILGLSGSDDRTMTARFLKAGANDFLYKPFNQEEFFCRIHQLLDMKEATNELFRHANEDALTGLWNRRYLFNQTCKGCEQRSIAMMDIDFFKKVNDTYGHDGGDAVLIEVGKIIKDHFKDDVAVRFGGEEFCIQSCGPFEAFVEKLELMRVAIQSQNVMHDSQSIKVTMSIGVTDLVGSLDEQIKAADELLYTAKEQGRNQLIFARNNQQIEKSQLN</sequence>
<feature type="modified residue" description="4-aspartylphosphate" evidence="3">
    <location>
        <position position="54"/>
    </location>
</feature>
<dbReference type="GO" id="GO:0005886">
    <property type="term" value="C:plasma membrane"/>
    <property type="evidence" value="ECO:0007669"/>
    <property type="project" value="TreeGrafter"/>
</dbReference>
<dbReference type="Gene3D" id="3.40.50.2300">
    <property type="match status" value="2"/>
</dbReference>
<evidence type="ECO:0000313" key="6">
    <source>
        <dbReference type="EMBL" id="PMP30347.1"/>
    </source>
</evidence>
<keyword evidence="3" id="KW-0597">Phosphoprotein</keyword>
<protein>
    <recommendedName>
        <fullName evidence="1">diguanylate cyclase</fullName>
        <ecNumber evidence="1">2.7.7.65</ecNumber>
    </recommendedName>
</protein>
<dbReference type="GO" id="GO:0043709">
    <property type="term" value="P:cell adhesion involved in single-species biofilm formation"/>
    <property type="evidence" value="ECO:0007669"/>
    <property type="project" value="TreeGrafter"/>
</dbReference>
<dbReference type="PROSITE" id="PS50110">
    <property type="entry name" value="RESPONSE_REGULATORY"/>
    <property type="match status" value="2"/>
</dbReference>